<sequence length="70" mass="6766">MAGHNGGGGVGVAGGGRSGGRGSGHQGGFSGGAALQVALTAELVSTNGNVIARSSHPCILHFRSLPVRLM</sequence>
<dbReference type="CDD" id="cd23995">
    <property type="entry name" value="Seipin_BSCL2_like"/>
    <property type="match status" value="1"/>
</dbReference>
<feature type="region of interest" description="Disordered" evidence="1">
    <location>
        <begin position="1"/>
        <end position="27"/>
    </location>
</feature>
<comment type="caution">
    <text evidence="2">The sequence shown here is derived from an EMBL/GenBank/DDBJ whole genome shotgun (WGS) entry which is preliminary data.</text>
</comment>
<name>A0AA89AEC2_9ASTE</name>
<keyword evidence="3" id="KW-1185">Reference proteome</keyword>
<dbReference type="AlphaFoldDB" id="A0AA89AEC2"/>
<organism evidence="2 3">
    <name type="scientific">Escallonia herrerae</name>
    <dbReference type="NCBI Taxonomy" id="1293975"/>
    <lineage>
        <taxon>Eukaryota</taxon>
        <taxon>Viridiplantae</taxon>
        <taxon>Streptophyta</taxon>
        <taxon>Embryophyta</taxon>
        <taxon>Tracheophyta</taxon>
        <taxon>Spermatophyta</taxon>
        <taxon>Magnoliopsida</taxon>
        <taxon>eudicotyledons</taxon>
        <taxon>Gunneridae</taxon>
        <taxon>Pentapetalae</taxon>
        <taxon>asterids</taxon>
        <taxon>campanulids</taxon>
        <taxon>Escalloniales</taxon>
        <taxon>Escalloniaceae</taxon>
        <taxon>Escallonia</taxon>
    </lineage>
</organism>
<evidence type="ECO:0000313" key="2">
    <source>
        <dbReference type="EMBL" id="KAK2999653.1"/>
    </source>
</evidence>
<evidence type="ECO:0000313" key="3">
    <source>
        <dbReference type="Proteomes" id="UP001188597"/>
    </source>
</evidence>
<dbReference type="EMBL" id="JAVXUP010003209">
    <property type="protein sequence ID" value="KAK2999653.1"/>
    <property type="molecule type" value="Genomic_DNA"/>
</dbReference>
<accession>A0AA89AEC2</accession>
<gene>
    <name evidence="2" type="ORF">RJ639_023422</name>
</gene>
<dbReference type="Proteomes" id="UP001188597">
    <property type="component" value="Unassembled WGS sequence"/>
</dbReference>
<reference evidence="2" key="1">
    <citation type="submission" date="2022-12" db="EMBL/GenBank/DDBJ databases">
        <title>Draft genome assemblies for two species of Escallonia (Escalloniales).</title>
        <authorList>
            <person name="Chanderbali A."/>
            <person name="Dervinis C."/>
            <person name="Anghel I."/>
            <person name="Soltis D."/>
            <person name="Soltis P."/>
            <person name="Zapata F."/>
        </authorList>
    </citation>
    <scope>NUCLEOTIDE SEQUENCE</scope>
    <source>
        <strain evidence="2">UCBG64.0493</strain>
        <tissue evidence="2">Leaf</tissue>
    </source>
</reference>
<protein>
    <submittedName>
        <fullName evidence="2">Uncharacterized protein</fullName>
    </submittedName>
</protein>
<proteinExistence type="predicted"/>
<evidence type="ECO:0000256" key="1">
    <source>
        <dbReference type="SAM" id="MobiDB-lite"/>
    </source>
</evidence>